<dbReference type="PANTHER" id="PTHR10545">
    <property type="entry name" value="DIAMINE N-ACETYLTRANSFERASE"/>
    <property type="match status" value="1"/>
</dbReference>
<sequence length="157" mass="18457">MTIEIRKPEREESPQMWRLMRELAIFEKYIDSFAITPEIVAEKGFDKNPPDFHSLVAVSEGELIGIAVYYFLPFTAQNRPAIYLKELYIDSRFRGQKVGEKLMLALREEAKKHDCLQIKWTVAPWNEDGKRFYARLGAIQNNEWLNYAWSVNEHTSN</sequence>
<evidence type="ECO:0000256" key="1">
    <source>
        <dbReference type="ARBA" id="ARBA00022679"/>
    </source>
</evidence>
<gene>
    <name evidence="4" type="ORF">IHV77_01165</name>
</gene>
<evidence type="ECO:0000259" key="3">
    <source>
        <dbReference type="PROSITE" id="PS51186"/>
    </source>
</evidence>
<dbReference type="InterPro" id="IPR000182">
    <property type="entry name" value="GNAT_dom"/>
</dbReference>
<dbReference type="InterPro" id="IPR051016">
    <property type="entry name" value="Diverse_Substrate_AcTransf"/>
</dbReference>
<dbReference type="InterPro" id="IPR016181">
    <property type="entry name" value="Acyl_CoA_acyltransferase"/>
</dbReference>
<reference evidence="4 5" key="1">
    <citation type="submission" date="2020-10" db="EMBL/GenBank/DDBJ databases">
        <title>Genome Sequencing of Rodentibacter spp. strain DSM111151.</title>
        <authorList>
            <person name="Benga L."/>
            <person name="Lautwein T."/>
        </authorList>
    </citation>
    <scope>NUCLEOTIDE SEQUENCE [LARGE SCALE GENOMIC DNA]</scope>
    <source>
        <strain evidence="4 5">DSM 111151</strain>
    </source>
</reference>
<dbReference type="Pfam" id="PF00583">
    <property type="entry name" value="Acetyltransf_1"/>
    <property type="match status" value="1"/>
</dbReference>
<keyword evidence="5" id="KW-1185">Reference proteome</keyword>
<dbReference type="SUPFAM" id="SSF55729">
    <property type="entry name" value="Acyl-CoA N-acyltransferases (Nat)"/>
    <property type="match status" value="1"/>
</dbReference>
<evidence type="ECO:0000256" key="2">
    <source>
        <dbReference type="ARBA" id="ARBA00023315"/>
    </source>
</evidence>
<keyword evidence="1" id="KW-0808">Transferase</keyword>
<protein>
    <submittedName>
        <fullName evidence="4">GNAT family N-acetyltransferase</fullName>
    </submittedName>
</protein>
<evidence type="ECO:0000313" key="5">
    <source>
        <dbReference type="Proteomes" id="UP000663069"/>
    </source>
</evidence>
<feature type="domain" description="N-acetyltransferase" evidence="3">
    <location>
        <begin position="3"/>
        <end position="157"/>
    </location>
</feature>
<dbReference type="PROSITE" id="PS51186">
    <property type="entry name" value="GNAT"/>
    <property type="match status" value="1"/>
</dbReference>
<dbReference type="RefSeq" id="WP_194812346.1">
    <property type="nucleotide sequence ID" value="NZ_CP063056.1"/>
</dbReference>
<dbReference type="Proteomes" id="UP000663069">
    <property type="component" value="Chromosome"/>
</dbReference>
<keyword evidence="2" id="KW-0012">Acyltransferase</keyword>
<name>A0ABX6UZG0_9PAST</name>
<dbReference type="Gene3D" id="3.40.630.30">
    <property type="match status" value="1"/>
</dbReference>
<dbReference type="EMBL" id="CP063056">
    <property type="protein sequence ID" value="QPB42768.1"/>
    <property type="molecule type" value="Genomic_DNA"/>
</dbReference>
<evidence type="ECO:0000313" key="4">
    <source>
        <dbReference type="EMBL" id="QPB42768.1"/>
    </source>
</evidence>
<accession>A0ABX6UZG0</accession>
<organism evidence="4 5">
    <name type="scientific">Rodentibacter haemolyticus</name>
    <dbReference type="NCBI Taxonomy" id="2778911"/>
    <lineage>
        <taxon>Bacteria</taxon>
        <taxon>Pseudomonadati</taxon>
        <taxon>Pseudomonadota</taxon>
        <taxon>Gammaproteobacteria</taxon>
        <taxon>Pasteurellales</taxon>
        <taxon>Pasteurellaceae</taxon>
        <taxon>Rodentibacter</taxon>
    </lineage>
</organism>
<dbReference type="CDD" id="cd04301">
    <property type="entry name" value="NAT_SF"/>
    <property type="match status" value="1"/>
</dbReference>
<proteinExistence type="predicted"/>
<dbReference type="PANTHER" id="PTHR10545:SF29">
    <property type="entry name" value="GH14572P-RELATED"/>
    <property type="match status" value="1"/>
</dbReference>